<gene>
    <name evidence="12" type="ORF">DEO72_LG1g957</name>
</gene>
<feature type="transmembrane region" description="Helical" evidence="10">
    <location>
        <begin position="422"/>
        <end position="439"/>
    </location>
</feature>
<evidence type="ECO:0000256" key="1">
    <source>
        <dbReference type="ARBA" id="ARBA00004141"/>
    </source>
</evidence>
<feature type="transmembrane region" description="Helical" evidence="10">
    <location>
        <begin position="77"/>
        <end position="93"/>
    </location>
</feature>
<dbReference type="AlphaFoldDB" id="A0A4D6KUA4"/>
<dbReference type="PROSITE" id="PS00217">
    <property type="entry name" value="SUGAR_TRANSPORT_2"/>
    <property type="match status" value="1"/>
</dbReference>
<evidence type="ECO:0000256" key="2">
    <source>
        <dbReference type="ARBA" id="ARBA00010992"/>
    </source>
</evidence>
<dbReference type="InterPro" id="IPR020846">
    <property type="entry name" value="MFS_dom"/>
</dbReference>
<evidence type="ECO:0000256" key="6">
    <source>
        <dbReference type="ARBA" id="ARBA00022847"/>
    </source>
</evidence>
<dbReference type="Pfam" id="PF00083">
    <property type="entry name" value="Sugar_tr"/>
    <property type="match status" value="1"/>
</dbReference>
<evidence type="ECO:0000259" key="11">
    <source>
        <dbReference type="PROSITE" id="PS50850"/>
    </source>
</evidence>
<dbReference type="GO" id="GO:0016020">
    <property type="term" value="C:membrane"/>
    <property type="evidence" value="ECO:0007669"/>
    <property type="project" value="UniProtKB-SubCell"/>
</dbReference>
<keyword evidence="13" id="KW-1185">Reference proteome</keyword>
<dbReference type="PANTHER" id="PTHR23500">
    <property type="entry name" value="SOLUTE CARRIER FAMILY 2, FACILITATED GLUCOSE TRANSPORTER"/>
    <property type="match status" value="1"/>
</dbReference>
<dbReference type="InterPro" id="IPR044778">
    <property type="entry name" value="MFS_STP/MST-like_plant"/>
</dbReference>
<evidence type="ECO:0000256" key="8">
    <source>
        <dbReference type="ARBA" id="ARBA00023136"/>
    </source>
</evidence>
<dbReference type="SUPFAM" id="SSF103473">
    <property type="entry name" value="MFS general substrate transporter"/>
    <property type="match status" value="1"/>
</dbReference>
<evidence type="ECO:0000256" key="5">
    <source>
        <dbReference type="ARBA" id="ARBA00022692"/>
    </source>
</evidence>
<dbReference type="NCBIfam" id="TIGR00879">
    <property type="entry name" value="SP"/>
    <property type="match status" value="1"/>
</dbReference>
<keyword evidence="7 10" id="KW-1133">Transmembrane helix</keyword>
<feature type="transmembrane region" description="Helical" evidence="10">
    <location>
        <begin position="394"/>
        <end position="410"/>
    </location>
</feature>
<feature type="domain" description="Major facilitator superfamily (MFS) profile" evidence="11">
    <location>
        <begin position="1"/>
        <end position="447"/>
    </location>
</feature>
<dbReference type="EMBL" id="CP039345">
    <property type="protein sequence ID" value="QCD77334.1"/>
    <property type="molecule type" value="Genomic_DNA"/>
</dbReference>
<dbReference type="Proteomes" id="UP000501690">
    <property type="component" value="Linkage Group LG1"/>
</dbReference>
<evidence type="ECO:0000256" key="9">
    <source>
        <dbReference type="RuleBase" id="RU003346"/>
    </source>
</evidence>
<feature type="transmembrane region" description="Helical" evidence="10">
    <location>
        <begin position="323"/>
        <end position="342"/>
    </location>
</feature>
<keyword evidence="6" id="KW-0769">Symport</keyword>
<dbReference type="FunFam" id="1.20.1250.20:FF:000002">
    <property type="entry name" value="Sugar transport protein 13"/>
    <property type="match status" value="1"/>
</dbReference>
<sequence>MAGYVLGMAGGVTLMDSFLKEFYPEVYQNHNIINDQYCKFDSPILTWFISSLYLAAMIGSLLASTFTRLYGRLETRFFGNLFFHFGIMVWCFPQQQSSMLMVGCVLLGFGIGWTFQSVPIYISEFAPYKYRGALNMLFQLTITIGIFVANVFNYIFSRMESGEEWFVNLLYYATFPAVMTTLSLMFPLIFRLDTPISLIVRGFNKRAKITLIRIRGTTDVKEEFEDLLVTSESSKVVKHPWVSLLKRQYRPQLTFAIVIPFFQQLTGMNVIVYNAPVLFKTIGFEANASLLFAMITGCCNVIATLVSIFTVDKFGRRSLFLKGVIQMFICQIVIAIAIACKFGFDGNPRMLPKWYVIVVVCGICVYVTGIAWSWGPLGCLVPSEIFPLEVRSSAQSITVSMNMIFTFVVIQNFTNIFCHMKFGLFIFFACFIIVMSTFIDSLLPETKEVPIEKMHVVWQSHPYWKKFVKQTDVTTIRNEY</sequence>
<feature type="transmembrane region" description="Helical" evidence="10">
    <location>
        <begin position="290"/>
        <end position="311"/>
    </location>
</feature>
<dbReference type="CDD" id="cd17361">
    <property type="entry name" value="MFS_STP"/>
    <property type="match status" value="1"/>
</dbReference>
<keyword evidence="4" id="KW-0762">Sugar transport</keyword>
<proteinExistence type="inferred from homology"/>
<name>A0A4D6KUA4_VIGUN</name>
<dbReference type="InterPro" id="IPR045262">
    <property type="entry name" value="STP/PLT_plant"/>
</dbReference>
<feature type="transmembrane region" description="Helical" evidence="10">
    <location>
        <begin position="99"/>
        <end position="122"/>
    </location>
</feature>
<dbReference type="PROSITE" id="PS50850">
    <property type="entry name" value="MFS"/>
    <property type="match status" value="1"/>
</dbReference>
<evidence type="ECO:0000256" key="10">
    <source>
        <dbReference type="SAM" id="Phobius"/>
    </source>
</evidence>
<comment type="similarity">
    <text evidence="2 9">Belongs to the major facilitator superfamily. Sugar transporter (TC 2.A.1.1) family.</text>
</comment>
<evidence type="ECO:0000313" key="12">
    <source>
        <dbReference type="EMBL" id="QCD77334.1"/>
    </source>
</evidence>
<dbReference type="PANTHER" id="PTHR23500:SF477">
    <property type="entry name" value="MAJOR FACILITATOR SUPERFAMILY (MFS) PROFILE DOMAIN-CONTAINING PROTEIN"/>
    <property type="match status" value="1"/>
</dbReference>
<dbReference type="InterPro" id="IPR036259">
    <property type="entry name" value="MFS_trans_sf"/>
</dbReference>
<dbReference type="GO" id="GO:0015145">
    <property type="term" value="F:monosaccharide transmembrane transporter activity"/>
    <property type="evidence" value="ECO:0007669"/>
    <property type="project" value="InterPro"/>
</dbReference>
<keyword evidence="5 10" id="KW-0812">Transmembrane</keyword>
<feature type="transmembrane region" description="Helical" evidence="10">
    <location>
        <begin position="44"/>
        <end position="65"/>
    </location>
</feature>
<evidence type="ECO:0000256" key="3">
    <source>
        <dbReference type="ARBA" id="ARBA00022448"/>
    </source>
</evidence>
<dbReference type="PROSITE" id="PS00216">
    <property type="entry name" value="SUGAR_TRANSPORT_1"/>
    <property type="match status" value="1"/>
</dbReference>
<dbReference type="GO" id="GO:0015293">
    <property type="term" value="F:symporter activity"/>
    <property type="evidence" value="ECO:0007669"/>
    <property type="project" value="UniProtKB-KW"/>
</dbReference>
<comment type="subcellular location">
    <subcellularLocation>
        <location evidence="1">Membrane</location>
        <topology evidence="1">Multi-pass membrane protein</topology>
    </subcellularLocation>
</comment>
<keyword evidence="3 9" id="KW-0813">Transport</keyword>
<dbReference type="Gene3D" id="1.20.1250.20">
    <property type="entry name" value="MFS general substrate transporter like domains"/>
    <property type="match status" value="1"/>
</dbReference>
<keyword evidence="8 10" id="KW-0472">Membrane</keyword>
<dbReference type="InterPro" id="IPR005829">
    <property type="entry name" value="Sugar_transporter_CS"/>
</dbReference>
<dbReference type="InterPro" id="IPR003663">
    <property type="entry name" value="Sugar/inositol_transpt"/>
</dbReference>
<accession>A0A4D6KUA4</accession>
<evidence type="ECO:0000256" key="4">
    <source>
        <dbReference type="ARBA" id="ARBA00022597"/>
    </source>
</evidence>
<protein>
    <submittedName>
        <fullName evidence="12">MFS transporter</fullName>
    </submittedName>
</protein>
<feature type="transmembrane region" description="Helical" evidence="10">
    <location>
        <begin position="134"/>
        <end position="157"/>
    </location>
</feature>
<dbReference type="InterPro" id="IPR005828">
    <property type="entry name" value="MFS_sugar_transport-like"/>
</dbReference>
<reference evidence="12 13" key="1">
    <citation type="submission" date="2019-04" db="EMBL/GenBank/DDBJ databases">
        <title>An improved genome assembly and genetic linkage map for asparagus bean, Vigna unguiculata ssp. sesquipedialis.</title>
        <authorList>
            <person name="Xia Q."/>
            <person name="Zhang R."/>
            <person name="Dong Y."/>
        </authorList>
    </citation>
    <scope>NUCLEOTIDE SEQUENCE [LARGE SCALE GENOMIC DNA]</scope>
    <source>
        <tissue evidence="12">Leaf</tissue>
    </source>
</reference>
<feature type="transmembrane region" description="Helical" evidence="10">
    <location>
        <begin position="354"/>
        <end position="374"/>
    </location>
</feature>
<evidence type="ECO:0000313" key="13">
    <source>
        <dbReference type="Proteomes" id="UP000501690"/>
    </source>
</evidence>
<organism evidence="12 13">
    <name type="scientific">Vigna unguiculata</name>
    <name type="common">Cowpea</name>
    <dbReference type="NCBI Taxonomy" id="3917"/>
    <lineage>
        <taxon>Eukaryota</taxon>
        <taxon>Viridiplantae</taxon>
        <taxon>Streptophyta</taxon>
        <taxon>Embryophyta</taxon>
        <taxon>Tracheophyta</taxon>
        <taxon>Spermatophyta</taxon>
        <taxon>Magnoliopsida</taxon>
        <taxon>eudicotyledons</taxon>
        <taxon>Gunneridae</taxon>
        <taxon>Pentapetalae</taxon>
        <taxon>rosids</taxon>
        <taxon>fabids</taxon>
        <taxon>Fabales</taxon>
        <taxon>Fabaceae</taxon>
        <taxon>Papilionoideae</taxon>
        <taxon>50 kb inversion clade</taxon>
        <taxon>NPAAA clade</taxon>
        <taxon>indigoferoid/millettioid clade</taxon>
        <taxon>Phaseoleae</taxon>
        <taxon>Vigna</taxon>
    </lineage>
</organism>
<feature type="transmembrane region" description="Helical" evidence="10">
    <location>
        <begin position="169"/>
        <end position="190"/>
    </location>
</feature>
<dbReference type="PRINTS" id="PR00171">
    <property type="entry name" value="SUGRTRNSPORT"/>
</dbReference>
<evidence type="ECO:0000256" key="7">
    <source>
        <dbReference type="ARBA" id="ARBA00022989"/>
    </source>
</evidence>